<dbReference type="PANTHER" id="PTHR43433:SF5">
    <property type="entry name" value="AB HYDROLASE-1 DOMAIN-CONTAINING PROTEIN"/>
    <property type="match status" value="1"/>
</dbReference>
<dbReference type="EMBL" id="AP022561">
    <property type="protein sequence ID" value="BBX09456.1"/>
    <property type="molecule type" value="Genomic_DNA"/>
</dbReference>
<organism evidence="2 3">
    <name type="scientific">Mycolicibacterium aichiense</name>
    <dbReference type="NCBI Taxonomy" id="1799"/>
    <lineage>
        <taxon>Bacteria</taxon>
        <taxon>Bacillati</taxon>
        <taxon>Actinomycetota</taxon>
        <taxon>Actinomycetes</taxon>
        <taxon>Mycobacteriales</taxon>
        <taxon>Mycobacteriaceae</taxon>
        <taxon>Mycolicibacterium</taxon>
    </lineage>
</organism>
<dbReference type="AlphaFoldDB" id="A0AAD1HUR2"/>
<evidence type="ECO:0000313" key="3">
    <source>
        <dbReference type="Proteomes" id="UP000467327"/>
    </source>
</evidence>
<reference evidence="2 3" key="1">
    <citation type="journal article" date="2019" name="Emerg. Microbes Infect.">
        <title>Comprehensive subspecies identification of 175 nontuberculous mycobacteria species based on 7547 genomic profiles.</title>
        <authorList>
            <person name="Matsumoto Y."/>
            <person name="Kinjo T."/>
            <person name="Motooka D."/>
            <person name="Nabeya D."/>
            <person name="Jung N."/>
            <person name="Uechi K."/>
            <person name="Horii T."/>
            <person name="Iida T."/>
            <person name="Fujita J."/>
            <person name="Nakamura S."/>
        </authorList>
    </citation>
    <scope>NUCLEOTIDE SEQUENCE [LARGE SCALE GENOMIC DNA]</scope>
    <source>
        <strain evidence="2 3">JCM 6376</strain>
    </source>
</reference>
<dbReference type="KEGG" id="maic:MAIC_42590"/>
<dbReference type="InterPro" id="IPR029058">
    <property type="entry name" value="AB_hydrolase_fold"/>
</dbReference>
<dbReference type="SUPFAM" id="SSF53474">
    <property type="entry name" value="alpha/beta-Hydrolases"/>
    <property type="match status" value="1"/>
</dbReference>
<accession>A0AAD1HUR2</accession>
<feature type="domain" description="AB hydrolase-1" evidence="1">
    <location>
        <begin position="27"/>
        <end position="241"/>
    </location>
</feature>
<dbReference type="PRINTS" id="PR00111">
    <property type="entry name" value="ABHYDROLASE"/>
</dbReference>
<keyword evidence="3" id="KW-1185">Reference proteome</keyword>
<gene>
    <name evidence="2" type="ORF">MAIC_42590</name>
</gene>
<dbReference type="PANTHER" id="PTHR43433">
    <property type="entry name" value="HYDROLASE, ALPHA/BETA FOLD FAMILY PROTEIN"/>
    <property type="match status" value="1"/>
</dbReference>
<dbReference type="Proteomes" id="UP000467327">
    <property type="component" value="Chromosome"/>
</dbReference>
<proteinExistence type="predicted"/>
<dbReference type="InterPro" id="IPR000073">
    <property type="entry name" value="AB_hydrolase_1"/>
</dbReference>
<dbReference type="InterPro" id="IPR050471">
    <property type="entry name" value="AB_hydrolase"/>
</dbReference>
<protein>
    <recommendedName>
        <fullName evidence="1">AB hydrolase-1 domain-containing protein</fullName>
    </recommendedName>
</protein>
<dbReference type="GO" id="GO:0003824">
    <property type="term" value="F:catalytic activity"/>
    <property type="evidence" value="ECO:0007669"/>
    <property type="project" value="UniProtKB-ARBA"/>
</dbReference>
<sequence length="281" mass="29638">MQMQHTTIVLDDGFRVGVSEVGSGPMTLVFLHGLTVSAPAYSELFEQLAGKGMRVIGLDAANHGRSSSLPWGHTMADMADITVRALDALGIERAIFAGHSMGGGLVAEVAARNPHRVLGAVLMDAATGQEHHDSICVGNYLTFGIRAAQKLSAAVLDVVGDAADAIRVRDAGERASLVGTLRGSVSGLRCVKAAYALMRANTVPLLTAMNRHGVRTAVLHGLHDQIVPYEAGVSTARLTDGVFYAVDGFHSWMLVDPALAADLISLALLDLFPRRYIMGAS</sequence>
<evidence type="ECO:0000259" key="1">
    <source>
        <dbReference type="Pfam" id="PF00561"/>
    </source>
</evidence>
<evidence type="ECO:0000313" key="2">
    <source>
        <dbReference type="EMBL" id="BBX09456.1"/>
    </source>
</evidence>
<name>A0AAD1HUR2_9MYCO</name>
<dbReference type="Gene3D" id="3.40.50.1820">
    <property type="entry name" value="alpha/beta hydrolase"/>
    <property type="match status" value="1"/>
</dbReference>
<dbReference type="RefSeq" id="WP_419538669.1">
    <property type="nucleotide sequence ID" value="NZ_AP022561.1"/>
</dbReference>
<dbReference type="Pfam" id="PF00561">
    <property type="entry name" value="Abhydrolase_1"/>
    <property type="match status" value="1"/>
</dbReference>